<comment type="caution">
    <text evidence="2">The sequence shown here is derived from an EMBL/GenBank/DDBJ whole genome shotgun (WGS) entry which is preliminary data.</text>
</comment>
<evidence type="ECO:0000256" key="1">
    <source>
        <dbReference type="SAM" id="MobiDB-lite"/>
    </source>
</evidence>
<accession>A0A9P7A1H9</accession>
<evidence type="ECO:0000313" key="3">
    <source>
        <dbReference type="Proteomes" id="UP000714275"/>
    </source>
</evidence>
<gene>
    <name evidence="2" type="ORF">EV702DRAFT_1043385</name>
</gene>
<feature type="compositionally biased region" description="Polar residues" evidence="1">
    <location>
        <begin position="120"/>
        <end position="140"/>
    </location>
</feature>
<feature type="region of interest" description="Disordered" evidence="1">
    <location>
        <begin position="160"/>
        <end position="185"/>
    </location>
</feature>
<dbReference type="EMBL" id="JABBWD010000010">
    <property type="protein sequence ID" value="KAG1780012.1"/>
    <property type="molecule type" value="Genomic_DNA"/>
</dbReference>
<dbReference type="Proteomes" id="UP000714275">
    <property type="component" value="Unassembled WGS sequence"/>
</dbReference>
<protein>
    <submittedName>
        <fullName evidence="2">Uncharacterized protein</fullName>
    </submittedName>
</protein>
<dbReference type="OrthoDB" id="10567211at2759"/>
<organism evidence="2 3">
    <name type="scientific">Suillus placidus</name>
    <dbReference type="NCBI Taxonomy" id="48579"/>
    <lineage>
        <taxon>Eukaryota</taxon>
        <taxon>Fungi</taxon>
        <taxon>Dikarya</taxon>
        <taxon>Basidiomycota</taxon>
        <taxon>Agaricomycotina</taxon>
        <taxon>Agaricomycetes</taxon>
        <taxon>Agaricomycetidae</taxon>
        <taxon>Boletales</taxon>
        <taxon>Suillineae</taxon>
        <taxon>Suillaceae</taxon>
        <taxon>Suillus</taxon>
    </lineage>
</organism>
<sequence length="286" mass="31431">MPQIASEHRLGNSIQVLKVDGSKKTKTLVVIRAGTADEFGISTSILQWHLMFRCEDRYSSDDPSGLDGDITRGIPYRTVTRLGPILGYPLPHSAPRLLLPDIPPLSTFGITLASARLPNNLPTNRSTRSDSSFRNNSNPAQPVPVHIPTQKAVPAIASITKQPSDRKSDVEMSPPNERLRDGMGLRRDGGVHYRANDSIANITLYRVDDQTIFATQWEPIRTPSSRRLTYASKLHLELDHGMPSHDPRTYAVGDLAPSISRSSRPGHPSPPPSIEIHIVTGLFFGA</sequence>
<reference evidence="2" key="1">
    <citation type="journal article" date="2020" name="New Phytol.">
        <title>Comparative genomics reveals dynamic genome evolution in host specialist ectomycorrhizal fungi.</title>
        <authorList>
            <person name="Lofgren L.A."/>
            <person name="Nguyen N.H."/>
            <person name="Vilgalys R."/>
            <person name="Ruytinx J."/>
            <person name="Liao H.L."/>
            <person name="Branco S."/>
            <person name="Kuo A."/>
            <person name="LaButti K."/>
            <person name="Lipzen A."/>
            <person name="Andreopoulos W."/>
            <person name="Pangilinan J."/>
            <person name="Riley R."/>
            <person name="Hundley H."/>
            <person name="Na H."/>
            <person name="Barry K."/>
            <person name="Grigoriev I.V."/>
            <person name="Stajich J.E."/>
            <person name="Kennedy P.G."/>
        </authorList>
    </citation>
    <scope>NUCLEOTIDE SEQUENCE</scope>
    <source>
        <strain evidence="2">DOB743</strain>
    </source>
</reference>
<dbReference type="AlphaFoldDB" id="A0A9P7A1H9"/>
<proteinExistence type="predicted"/>
<name>A0A9P7A1H9_9AGAM</name>
<evidence type="ECO:0000313" key="2">
    <source>
        <dbReference type="EMBL" id="KAG1780012.1"/>
    </source>
</evidence>
<feature type="region of interest" description="Disordered" evidence="1">
    <location>
        <begin position="117"/>
        <end position="145"/>
    </location>
</feature>
<keyword evidence="3" id="KW-1185">Reference proteome</keyword>